<dbReference type="EMBL" id="FRAP01000017">
    <property type="protein sequence ID" value="SHL07789.1"/>
    <property type="molecule type" value="Genomic_DNA"/>
</dbReference>
<name>A0A1M6XPL8_PSETH</name>
<dbReference type="Gene3D" id="3.20.20.30">
    <property type="entry name" value="Luciferase-like domain"/>
    <property type="match status" value="1"/>
</dbReference>
<organism evidence="2 3">
    <name type="scientific">Pseudonocardia thermophila</name>
    <dbReference type="NCBI Taxonomy" id="1848"/>
    <lineage>
        <taxon>Bacteria</taxon>
        <taxon>Bacillati</taxon>
        <taxon>Actinomycetota</taxon>
        <taxon>Actinomycetes</taxon>
        <taxon>Pseudonocardiales</taxon>
        <taxon>Pseudonocardiaceae</taxon>
        <taxon>Pseudonocardia</taxon>
    </lineage>
</organism>
<dbReference type="AlphaFoldDB" id="A0A1M6XPL8"/>
<keyword evidence="2" id="KW-0503">Monooxygenase</keyword>
<evidence type="ECO:0000259" key="1">
    <source>
        <dbReference type="Pfam" id="PF00296"/>
    </source>
</evidence>
<proteinExistence type="predicted"/>
<dbReference type="SUPFAM" id="SSF51679">
    <property type="entry name" value="Bacterial luciferase-like"/>
    <property type="match status" value="1"/>
</dbReference>
<feature type="domain" description="Luciferase-like" evidence="1">
    <location>
        <begin position="24"/>
        <end position="210"/>
    </location>
</feature>
<dbReference type="GO" id="GO:0016705">
    <property type="term" value="F:oxidoreductase activity, acting on paired donors, with incorporation or reduction of molecular oxygen"/>
    <property type="evidence" value="ECO:0007669"/>
    <property type="project" value="InterPro"/>
</dbReference>
<dbReference type="InterPro" id="IPR011251">
    <property type="entry name" value="Luciferase-like_dom"/>
</dbReference>
<evidence type="ECO:0000313" key="3">
    <source>
        <dbReference type="Proteomes" id="UP000184363"/>
    </source>
</evidence>
<dbReference type="Proteomes" id="UP000184363">
    <property type="component" value="Unassembled WGS sequence"/>
</dbReference>
<sequence length="329" mass="34346">MTGPAHEPFAEGSISLGLYLEDLDATSAVHELLHQARLAEEAGFDGVTLSEHHGGFEGYVPTPVLGCCWLLDVLGTAWAAPCPVILPLRPVNLLLEELAWLAARHPGRVGAGFAPGFAADDFALAGAAHETRRADFYRALPKVVAALRGEAGGPLGDDRAVRVLADRPVPVLGAVAGPVAAAKVAAAGAGSLVATFKSPAQARELTEIHNARGGTGPRVLIRRCWLGPRPASRGSTAPRSAPRTWANGDRTDMVRAETGAELAAQLHAKLVESGTTALNIRLQLPGSTVQTTRDQIVRFGTEVLPALRELIRSAPTASTAPVRAVGSPR</sequence>
<dbReference type="Pfam" id="PF00296">
    <property type="entry name" value="Bac_luciferase"/>
    <property type="match status" value="1"/>
</dbReference>
<dbReference type="InterPro" id="IPR036661">
    <property type="entry name" value="Luciferase-like_sf"/>
</dbReference>
<dbReference type="STRING" id="1848.SAMN05443637_117123"/>
<accession>A0A1M6XPL8</accession>
<keyword evidence="3" id="KW-1185">Reference proteome</keyword>
<dbReference type="OrthoDB" id="3209103at2"/>
<keyword evidence="2" id="KW-0560">Oxidoreductase</keyword>
<dbReference type="GO" id="GO:0004497">
    <property type="term" value="F:monooxygenase activity"/>
    <property type="evidence" value="ECO:0007669"/>
    <property type="project" value="UniProtKB-KW"/>
</dbReference>
<gene>
    <name evidence="2" type="ORF">SAMN05443637_117123</name>
</gene>
<reference evidence="2 3" key="1">
    <citation type="submission" date="2016-11" db="EMBL/GenBank/DDBJ databases">
        <authorList>
            <person name="Jaros S."/>
            <person name="Januszkiewicz K."/>
            <person name="Wedrychowicz H."/>
        </authorList>
    </citation>
    <scope>NUCLEOTIDE SEQUENCE [LARGE SCALE GENOMIC DNA]</scope>
    <source>
        <strain evidence="2 3">DSM 43832</strain>
    </source>
</reference>
<protein>
    <submittedName>
        <fullName evidence="2">Luciferase-like monooxygenase</fullName>
    </submittedName>
</protein>
<evidence type="ECO:0000313" key="2">
    <source>
        <dbReference type="EMBL" id="SHL07789.1"/>
    </source>
</evidence>
<dbReference type="RefSeq" id="WP_073458925.1">
    <property type="nucleotide sequence ID" value="NZ_CALGVN010000041.1"/>
</dbReference>